<dbReference type="SMART" id="SM00065">
    <property type="entry name" value="GAF"/>
    <property type="match status" value="1"/>
</dbReference>
<evidence type="ECO:0000256" key="2">
    <source>
        <dbReference type="ARBA" id="ARBA00012438"/>
    </source>
</evidence>
<protein>
    <recommendedName>
        <fullName evidence="2">histidine kinase</fullName>
        <ecNumber evidence="2">2.7.13.3</ecNumber>
    </recommendedName>
</protein>
<dbReference type="Gene3D" id="3.30.450.40">
    <property type="match status" value="1"/>
</dbReference>
<dbReference type="Gene3D" id="1.10.287.130">
    <property type="match status" value="1"/>
</dbReference>
<dbReference type="InterPro" id="IPR036890">
    <property type="entry name" value="HATPase_C_sf"/>
</dbReference>
<dbReference type="InterPro" id="IPR004358">
    <property type="entry name" value="Sig_transdc_His_kin-like_C"/>
</dbReference>
<dbReference type="InterPro" id="IPR005467">
    <property type="entry name" value="His_kinase_dom"/>
</dbReference>
<comment type="caution">
    <text evidence="10">The sequence shown here is derived from an EMBL/GenBank/DDBJ whole genome shotgun (WGS) entry which is preliminary data.</text>
</comment>
<evidence type="ECO:0000256" key="6">
    <source>
        <dbReference type="ARBA" id="ARBA00023012"/>
    </source>
</evidence>
<organism evidence="10 11">
    <name type="scientific">Candidatus Roizmanbacteria bacterium RIFCSPHIGHO2_02_FULL_39_9</name>
    <dbReference type="NCBI Taxonomy" id="1802040"/>
    <lineage>
        <taxon>Bacteria</taxon>
        <taxon>Candidatus Roizmaniibacteriota</taxon>
    </lineage>
</organism>
<dbReference type="Pfam" id="PF00512">
    <property type="entry name" value="HisKA"/>
    <property type="match status" value="1"/>
</dbReference>
<dbReference type="CDD" id="cd00082">
    <property type="entry name" value="HisKA"/>
    <property type="match status" value="1"/>
</dbReference>
<dbReference type="Pfam" id="PF02518">
    <property type="entry name" value="HATPase_c"/>
    <property type="match status" value="1"/>
</dbReference>
<evidence type="ECO:0000256" key="5">
    <source>
        <dbReference type="ARBA" id="ARBA00022777"/>
    </source>
</evidence>
<proteinExistence type="predicted"/>
<evidence type="ECO:0000256" key="4">
    <source>
        <dbReference type="ARBA" id="ARBA00022679"/>
    </source>
</evidence>
<keyword evidence="4" id="KW-0808">Transferase</keyword>
<feature type="region of interest" description="Disordered" evidence="8">
    <location>
        <begin position="1"/>
        <end position="21"/>
    </location>
</feature>
<evidence type="ECO:0000256" key="8">
    <source>
        <dbReference type="SAM" id="MobiDB-lite"/>
    </source>
</evidence>
<dbReference type="InterPro" id="IPR029016">
    <property type="entry name" value="GAF-like_dom_sf"/>
</dbReference>
<gene>
    <name evidence="10" type="ORF">A3C28_01740</name>
</gene>
<dbReference type="EMBL" id="MFZP01000063">
    <property type="protein sequence ID" value="OGK25559.1"/>
    <property type="molecule type" value="Genomic_DNA"/>
</dbReference>
<sequence length="465" mass="52230">MDPNNQTKPSTSPSSKAVTTTDLQHATEELYKKNLELTERNKTLALLQKIDEIILNKVTDIEEIAHQITEEVIKDAEFKAMYIFLLDKETNTISPLSISVGTKNVAINPELEKAFFSIKISAVDKKNLVVETLVEKQLHQTDSLQSFLIPYLDEDSCKKIQEVYGMKYFNLYPLVIRGEAMGVIIICAKEDKEPFFVHFGDLAVRLPGVIAIAIDNAMLYQKIEQANIRLRELDKLKDEFVSLASHELRTPMTAIKSYLWMILNKPQAISPEAKSYLEIAAQETDHLIKLVQNMLTISRIEGQRLELSIETLDLFAIVKQVYDTLKVKADEKKITFTLVPYPEKLTISGDKDKLSEVIENIVGNALKYTPENGRISIHFTLDKNTTGVHVSDTGHGISQEDLSKLFQKFGRLSDAKISKTPGTGLGLYITKQIVELHKGTIAVQSEVGKGSTFSIFLPILEATFV</sequence>
<comment type="catalytic activity">
    <reaction evidence="1">
        <text>ATP + protein L-histidine = ADP + protein N-phospho-L-histidine.</text>
        <dbReference type="EC" id="2.7.13.3"/>
    </reaction>
</comment>
<reference evidence="10 11" key="1">
    <citation type="journal article" date="2016" name="Nat. Commun.">
        <title>Thousands of microbial genomes shed light on interconnected biogeochemical processes in an aquifer system.</title>
        <authorList>
            <person name="Anantharaman K."/>
            <person name="Brown C.T."/>
            <person name="Hug L.A."/>
            <person name="Sharon I."/>
            <person name="Castelle C.J."/>
            <person name="Probst A.J."/>
            <person name="Thomas B.C."/>
            <person name="Singh A."/>
            <person name="Wilkins M.J."/>
            <person name="Karaoz U."/>
            <person name="Brodie E.L."/>
            <person name="Williams K.H."/>
            <person name="Hubbard S.S."/>
            <person name="Banfield J.F."/>
        </authorList>
    </citation>
    <scope>NUCLEOTIDE SEQUENCE [LARGE SCALE GENOMIC DNA]</scope>
</reference>
<dbReference type="PROSITE" id="PS50109">
    <property type="entry name" value="HIS_KIN"/>
    <property type="match status" value="1"/>
</dbReference>
<keyword evidence="7" id="KW-0472">Membrane</keyword>
<dbReference type="Gene3D" id="3.30.565.10">
    <property type="entry name" value="Histidine kinase-like ATPase, C-terminal domain"/>
    <property type="match status" value="1"/>
</dbReference>
<dbReference type="SMART" id="SM00387">
    <property type="entry name" value="HATPase_c"/>
    <property type="match status" value="1"/>
</dbReference>
<dbReference type="FunFam" id="3.30.565.10:FF:000006">
    <property type="entry name" value="Sensor histidine kinase WalK"/>
    <property type="match status" value="1"/>
</dbReference>
<dbReference type="InterPro" id="IPR036097">
    <property type="entry name" value="HisK_dim/P_sf"/>
</dbReference>
<evidence type="ECO:0000259" key="9">
    <source>
        <dbReference type="PROSITE" id="PS50109"/>
    </source>
</evidence>
<dbReference type="PRINTS" id="PR00344">
    <property type="entry name" value="BCTRLSENSOR"/>
</dbReference>
<dbReference type="AlphaFoldDB" id="A0A1F7H2Q7"/>
<dbReference type="GO" id="GO:0000155">
    <property type="term" value="F:phosphorelay sensor kinase activity"/>
    <property type="evidence" value="ECO:0007669"/>
    <property type="project" value="InterPro"/>
</dbReference>
<dbReference type="InterPro" id="IPR003594">
    <property type="entry name" value="HATPase_dom"/>
</dbReference>
<dbReference type="InterPro" id="IPR003661">
    <property type="entry name" value="HisK_dim/P_dom"/>
</dbReference>
<dbReference type="SUPFAM" id="SSF47384">
    <property type="entry name" value="Homodimeric domain of signal transducing histidine kinase"/>
    <property type="match status" value="1"/>
</dbReference>
<dbReference type="PANTHER" id="PTHR43711">
    <property type="entry name" value="TWO-COMPONENT HISTIDINE KINASE"/>
    <property type="match status" value="1"/>
</dbReference>
<evidence type="ECO:0000256" key="3">
    <source>
        <dbReference type="ARBA" id="ARBA00022553"/>
    </source>
</evidence>
<keyword evidence="5" id="KW-0418">Kinase</keyword>
<evidence type="ECO:0000256" key="1">
    <source>
        <dbReference type="ARBA" id="ARBA00000085"/>
    </source>
</evidence>
<name>A0A1F7H2Q7_9BACT</name>
<accession>A0A1F7H2Q7</accession>
<keyword evidence="6" id="KW-0902">Two-component regulatory system</keyword>
<evidence type="ECO:0000313" key="11">
    <source>
        <dbReference type="Proteomes" id="UP000178597"/>
    </source>
</evidence>
<dbReference type="SMART" id="SM00388">
    <property type="entry name" value="HisKA"/>
    <property type="match status" value="1"/>
</dbReference>
<dbReference type="FunFam" id="1.10.287.130:FF:000001">
    <property type="entry name" value="Two-component sensor histidine kinase"/>
    <property type="match status" value="1"/>
</dbReference>
<dbReference type="Proteomes" id="UP000178597">
    <property type="component" value="Unassembled WGS sequence"/>
</dbReference>
<evidence type="ECO:0000313" key="10">
    <source>
        <dbReference type="EMBL" id="OGK25559.1"/>
    </source>
</evidence>
<dbReference type="SUPFAM" id="SSF55874">
    <property type="entry name" value="ATPase domain of HSP90 chaperone/DNA topoisomerase II/histidine kinase"/>
    <property type="match status" value="1"/>
</dbReference>
<feature type="domain" description="Histidine kinase" evidence="9">
    <location>
        <begin position="243"/>
        <end position="461"/>
    </location>
</feature>
<evidence type="ECO:0000256" key="7">
    <source>
        <dbReference type="ARBA" id="ARBA00023136"/>
    </source>
</evidence>
<dbReference type="STRING" id="1802040.A3C28_01740"/>
<dbReference type="EC" id="2.7.13.3" evidence="2"/>
<dbReference type="InterPro" id="IPR003018">
    <property type="entry name" value="GAF"/>
</dbReference>
<dbReference type="InterPro" id="IPR050736">
    <property type="entry name" value="Sensor_HK_Regulatory"/>
</dbReference>
<dbReference type="PANTHER" id="PTHR43711:SF1">
    <property type="entry name" value="HISTIDINE KINASE 1"/>
    <property type="match status" value="1"/>
</dbReference>
<keyword evidence="3" id="KW-0597">Phosphoprotein</keyword>
<dbReference type="SUPFAM" id="SSF55781">
    <property type="entry name" value="GAF domain-like"/>
    <property type="match status" value="1"/>
</dbReference>